<evidence type="ECO:0000313" key="2">
    <source>
        <dbReference type="EMBL" id="MFC4233416.1"/>
    </source>
</evidence>
<sequence length="86" mass="9495">MLEFINQLLEVIACIEIAISPLLIGLFFGGCLYYVIPNKVGTVLAIVIVLIGLVIGIFWAVKTTKKVGASTMMNRLTHQPEFDKDE</sequence>
<evidence type="ECO:0000313" key="3">
    <source>
        <dbReference type="Proteomes" id="UP001595906"/>
    </source>
</evidence>
<feature type="transmembrane region" description="Helical" evidence="1">
    <location>
        <begin position="42"/>
        <end position="61"/>
    </location>
</feature>
<keyword evidence="1" id="KW-1133">Transmembrane helix</keyword>
<evidence type="ECO:0000256" key="1">
    <source>
        <dbReference type="SAM" id="Phobius"/>
    </source>
</evidence>
<accession>A0ABV8Q2E0</accession>
<dbReference type="EMBL" id="JBHSDC010000029">
    <property type="protein sequence ID" value="MFC4233416.1"/>
    <property type="molecule type" value="Genomic_DNA"/>
</dbReference>
<keyword evidence="1" id="KW-0812">Transmembrane</keyword>
<gene>
    <name evidence="2" type="ORF">ACFOW1_16060</name>
</gene>
<comment type="caution">
    <text evidence="2">The sequence shown here is derived from an EMBL/GenBank/DDBJ whole genome shotgun (WGS) entry which is preliminary data.</text>
</comment>
<protein>
    <submittedName>
        <fullName evidence="2">Uncharacterized protein</fullName>
    </submittedName>
</protein>
<dbReference type="RefSeq" id="WP_379015684.1">
    <property type="nucleotide sequence ID" value="NZ_JBHSDC010000029.1"/>
</dbReference>
<organism evidence="2 3">
    <name type="scientific">Parasediminibacterium paludis</name>
    <dbReference type="NCBI Taxonomy" id="908966"/>
    <lineage>
        <taxon>Bacteria</taxon>
        <taxon>Pseudomonadati</taxon>
        <taxon>Bacteroidota</taxon>
        <taxon>Chitinophagia</taxon>
        <taxon>Chitinophagales</taxon>
        <taxon>Chitinophagaceae</taxon>
        <taxon>Parasediminibacterium</taxon>
    </lineage>
</organism>
<name>A0ABV8Q2E0_9BACT</name>
<reference evidence="3" key="1">
    <citation type="journal article" date="2019" name="Int. J. Syst. Evol. Microbiol.">
        <title>The Global Catalogue of Microorganisms (GCM) 10K type strain sequencing project: providing services to taxonomists for standard genome sequencing and annotation.</title>
        <authorList>
            <consortium name="The Broad Institute Genomics Platform"/>
            <consortium name="The Broad Institute Genome Sequencing Center for Infectious Disease"/>
            <person name="Wu L."/>
            <person name="Ma J."/>
        </authorList>
    </citation>
    <scope>NUCLEOTIDE SEQUENCE [LARGE SCALE GENOMIC DNA]</scope>
    <source>
        <strain evidence="3">CECT 8010</strain>
    </source>
</reference>
<keyword evidence="1" id="KW-0472">Membrane</keyword>
<dbReference type="Proteomes" id="UP001595906">
    <property type="component" value="Unassembled WGS sequence"/>
</dbReference>
<feature type="transmembrane region" description="Helical" evidence="1">
    <location>
        <begin position="12"/>
        <end position="36"/>
    </location>
</feature>
<keyword evidence="3" id="KW-1185">Reference proteome</keyword>
<proteinExistence type="predicted"/>